<dbReference type="RefSeq" id="WP_009148692.1">
    <property type="nucleotide sequence ID" value="NZ_CP121471.1"/>
</dbReference>
<sequence length="147" mass="16213">MDVYLGLFAVSFVAATLLPAYSEVVFAGLQAAGHDPWALWAWATAGNTLGAALNWVIGRWLLRFQDRQWFPFKGAGLKTAQRWFQRWGVWSLLLAWAPVGGDALTFVAGLMRVRFPVFLLLTATGKGLRYAVLLGLVGIGRQLWSSS</sequence>
<dbReference type="PANTHER" id="PTHR42709">
    <property type="entry name" value="ALKALINE PHOSPHATASE LIKE PROTEIN"/>
    <property type="match status" value="1"/>
</dbReference>
<evidence type="ECO:0000313" key="4">
    <source>
        <dbReference type="Proteomes" id="UP000002964"/>
    </source>
</evidence>
<protein>
    <submittedName>
        <fullName evidence="3">Putative membrane protein</fullName>
    </submittedName>
</protein>
<reference evidence="3 4" key="2">
    <citation type="submission" date="2011-11" db="EMBL/GenBank/DDBJ databases">
        <authorList>
            <consortium name="US DOE Joint Genome Institute"/>
            <person name="Lucas S."/>
            <person name="Han J."/>
            <person name="Lapidus A."/>
            <person name="Cheng J.-F."/>
            <person name="Goodwin L."/>
            <person name="Pitluck S."/>
            <person name="Peters L."/>
            <person name="Ovchinnikova G."/>
            <person name="Zhang X."/>
            <person name="Detter J.C."/>
            <person name="Han C."/>
            <person name="Tapia R."/>
            <person name="Land M."/>
            <person name="Hauser L."/>
            <person name="Kyrpides N."/>
            <person name="Ivanova N."/>
            <person name="Pagani I."/>
            <person name="Vogl K."/>
            <person name="Liu Z."/>
            <person name="Overmann J."/>
            <person name="Frigaard N.-U."/>
            <person name="Bryant D."/>
            <person name="Woyke T."/>
        </authorList>
    </citation>
    <scope>NUCLEOTIDE SEQUENCE [LARGE SCALE GENOMIC DNA]</scope>
    <source>
        <strain evidence="3 4">970</strain>
    </source>
</reference>
<accession>H8YZI1</accession>
<gene>
    <name evidence="3" type="ORF">Thi970DRAFT_02356</name>
</gene>
<keyword evidence="1" id="KW-0812">Transmembrane</keyword>
<feature type="transmembrane region" description="Helical" evidence="1">
    <location>
        <begin position="38"/>
        <end position="57"/>
    </location>
</feature>
<evidence type="ECO:0000313" key="3">
    <source>
        <dbReference type="EMBL" id="EIC22108.1"/>
    </source>
</evidence>
<proteinExistence type="predicted"/>
<organism evidence="3 4">
    <name type="scientific">Thiorhodovibrio frisius</name>
    <dbReference type="NCBI Taxonomy" id="631362"/>
    <lineage>
        <taxon>Bacteria</taxon>
        <taxon>Pseudomonadati</taxon>
        <taxon>Pseudomonadota</taxon>
        <taxon>Gammaproteobacteria</taxon>
        <taxon>Chromatiales</taxon>
        <taxon>Chromatiaceae</taxon>
        <taxon>Thiorhodovibrio</taxon>
    </lineage>
</organism>
<keyword evidence="1" id="KW-0472">Membrane</keyword>
<dbReference type="Pfam" id="PF09335">
    <property type="entry name" value="VTT_dom"/>
    <property type="match status" value="1"/>
</dbReference>
<dbReference type="GO" id="GO:0005886">
    <property type="term" value="C:plasma membrane"/>
    <property type="evidence" value="ECO:0007669"/>
    <property type="project" value="UniProtKB-ARBA"/>
</dbReference>
<feature type="transmembrane region" description="Helical" evidence="1">
    <location>
        <begin position="87"/>
        <end position="111"/>
    </location>
</feature>
<dbReference type="HOGENOM" id="CLU_125997_0_0_6"/>
<evidence type="ECO:0000256" key="1">
    <source>
        <dbReference type="SAM" id="Phobius"/>
    </source>
</evidence>
<dbReference type="eggNOG" id="COG1238">
    <property type="taxonomic scope" value="Bacteria"/>
</dbReference>
<dbReference type="AlphaFoldDB" id="H8YZI1"/>
<keyword evidence="1" id="KW-1133">Transmembrane helix</keyword>
<reference evidence="4" key="1">
    <citation type="submission" date="2011-06" db="EMBL/GenBank/DDBJ databases">
        <authorList>
            <consortium name="US DOE Joint Genome Institute (JGI-PGF)"/>
            <person name="Lucas S."/>
            <person name="Han J."/>
            <person name="Lapidus A."/>
            <person name="Cheng J.-F."/>
            <person name="Goodwin L."/>
            <person name="Pitluck S."/>
            <person name="Peters L."/>
            <person name="Land M.L."/>
            <person name="Hauser L."/>
            <person name="Vogl K."/>
            <person name="Liu Z."/>
            <person name="Overmann J."/>
            <person name="Frigaard N.-U."/>
            <person name="Bryant D.A."/>
            <person name="Woyke T.J."/>
        </authorList>
    </citation>
    <scope>NUCLEOTIDE SEQUENCE [LARGE SCALE GENOMIC DNA]</scope>
    <source>
        <strain evidence="4">970</strain>
    </source>
</reference>
<name>H8YZI1_9GAMM</name>
<dbReference type="InterPro" id="IPR051311">
    <property type="entry name" value="DedA_domain"/>
</dbReference>
<evidence type="ECO:0000259" key="2">
    <source>
        <dbReference type="Pfam" id="PF09335"/>
    </source>
</evidence>
<dbReference type="PANTHER" id="PTHR42709:SF4">
    <property type="entry name" value="INNER MEMBRANE PROTEIN YQAA"/>
    <property type="match status" value="1"/>
</dbReference>
<dbReference type="STRING" id="631362.Thi970DRAFT_02356"/>
<feature type="domain" description="VTT" evidence="2">
    <location>
        <begin position="24"/>
        <end position="135"/>
    </location>
</feature>
<dbReference type="EMBL" id="JH603169">
    <property type="protein sequence ID" value="EIC22108.1"/>
    <property type="molecule type" value="Genomic_DNA"/>
</dbReference>
<dbReference type="OrthoDB" id="9814483at2"/>
<dbReference type="Proteomes" id="UP000002964">
    <property type="component" value="Unassembled WGS sequence"/>
</dbReference>
<keyword evidence="4" id="KW-1185">Reference proteome</keyword>
<dbReference type="InterPro" id="IPR032816">
    <property type="entry name" value="VTT_dom"/>
</dbReference>